<name>A0ABV8H769_9FLAO</name>
<gene>
    <name evidence="1" type="ORF">ACFOS1_04330</name>
</gene>
<organism evidence="1 2">
    <name type="scientific">Zunongwangia endophytica</name>
    <dbReference type="NCBI Taxonomy" id="1808945"/>
    <lineage>
        <taxon>Bacteria</taxon>
        <taxon>Pseudomonadati</taxon>
        <taxon>Bacteroidota</taxon>
        <taxon>Flavobacteriia</taxon>
        <taxon>Flavobacteriales</taxon>
        <taxon>Flavobacteriaceae</taxon>
        <taxon>Zunongwangia</taxon>
    </lineage>
</organism>
<dbReference type="Gene3D" id="3.40.50.12780">
    <property type="entry name" value="N-terminal domain of ligase-like"/>
    <property type="match status" value="1"/>
</dbReference>
<reference evidence="2" key="1">
    <citation type="journal article" date="2019" name="Int. J. Syst. Evol. Microbiol.">
        <title>The Global Catalogue of Microorganisms (GCM) 10K type strain sequencing project: providing services to taxonomists for standard genome sequencing and annotation.</title>
        <authorList>
            <consortium name="The Broad Institute Genomics Platform"/>
            <consortium name="The Broad Institute Genome Sequencing Center for Infectious Disease"/>
            <person name="Wu L."/>
            <person name="Ma J."/>
        </authorList>
    </citation>
    <scope>NUCLEOTIDE SEQUENCE [LARGE SCALE GENOMIC DNA]</scope>
    <source>
        <strain evidence="2">CECT 9128</strain>
    </source>
</reference>
<evidence type="ECO:0000313" key="1">
    <source>
        <dbReference type="EMBL" id="MFC4026619.1"/>
    </source>
</evidence>
<dbReference type="InterPro" id="IPR042099">
    <property type="entry name" value="ANL_N_sf"/>
</dbReference>
<proteinExistence type="predicted"/>
<protein>
    <submittedName>
        <fullName evidence="1">Phenylacetate--CoA ligase family protein</fullName>
    </submittedName>
</protein>
<dbReference type="EMBL" id="JBHSAS010000006">
    <property type="protein sequence ID" value="MFC4026619.1"/>
    <property type="molecule type" value="Genomic_DNA"/>
</dbReference>
<dbReference type="RefSeq" id="WP_290235943.1">
    <property type="nucleotide sequence ID" value="NZ_JAUFPZ010000002.1"/>
</dbReference>
<dbReference type="PANTHER" id="PTHR36932">
    <property type="entry name" value="CAPSULAR POLYSACCHARIDE BIOSYNTHESIS PROTEIN"/>
    <property type="match status" value="1"/>
</dbReference>
<dbReference type="InterPro" id="IPR053158">
    <property type="entry name" value="CapK_Type1_Caps_Biosynth"/>
</dbReference>
<accession>A0ABV8H769</accession>
<dbReference type="PANTHER" id="PTHR36932:SF1">
    <property type="entry name" value="CAPSULAR POLYSACCHARIDE BIOSYNTHESIS PROTEIN"/>
    <property type="match status" value="1"/>
</dbReference>
<keyword evidence="2" id="KW-1185">Reference proteome</keyword>
<dbReference type="GO" id="GO:0016874">
    <property type="term" value="F:ligase activity"/>
    <property type="evidence" value="ECO:0007669"/>
    <property type="project" value="UniProtKB-KW"/>
</dbReference>
<evidence type="ECO:0000313" key="2">
    <source>
        <dbReference type="Proteomes" id="UP001595793"/>
    </source>
</evidence>
<dbReference type="Proteomes" id="UP001595793">
    <property type="component" value="Unassembled WGS sequence"/>
</dbReference>
<keyword evidence="1" id="KW-0436">Ligase</keyword>
<sequence length="437" mass="50945">MDWFKLSLQLNKFPVNQARKMLDEIERIPEEDYQNFIAKKKREIVNYHLKNNEFYENFIGDRSIENWEDIPIMTKKDLQTPLNDRLSKGFNLKNTYIGKTSGSSGHPFAFAKDKLCHAFTWSVIERCYSHYNISLENSRQARFYGIPYDILGYCKGRLKDLLSNRYRFPVFDLSDVMLEKYLVKLQKQNFEYIYGYTSAILLFAKFLDKKGITLKDKCSKLKLCITTSEILFQEDKKIIEKSFGLPVINEYGASELDIIAFQNRENDWRINEETLFVEVLDENNRALPLGKKGKLVITSLYNRAHPFIRYEIGDVGTLSEKSKAKHTILKELTGRTSDVVLLPSGKKAAGLSFYYVTKSIIENDGNVKEFVIHQKSLDSFKVLYVANQTLSEKKKQQIKDKIKTYLEPNLQITFEKKEELKRSKSGKLKQFSSFVNN</sequence>
<comment type="caution">
    <text evidence="1">The sequence shown here is derived from an EMBL/GenBank/DDBJ whole genome shotgun (WGS) entry which is preliminary data.</text>
</comment>
<dbReference type="SUPFAM" id="SSF56801">
    <property type="entry name" value="Acetyl-CoA synthetase-like"/>
    <property type="match status" value="1"/>
</dbReference>